<evidence type="ECO:0000256" key="1">
    <source>
        <dbReference type="SAM" id="MobiDB-lite"/>
    </source>
</evidence>
<dbReference type="InterPro" id="IPR002818">
    <property type="entry name" value="DJ-1/PfpI"/>
</dbReference>
<reference evidence="3 4" key="1">
    <citation type="submission" date="2012-06" db="EMBL/GenBank/DDBJ databases">
        <title>Complete sequence of plasmid 1 of Mycobacterium chubuense NBB4.</title>
        <authorList>
            <consortium name="US DOE Joint Genome Institute"/>
            <person name="Lucas S."/>
            <person name="Han J."/>
            <person name="Lapidus A."/>
            <person name="Cheng J.-F."/>
            <person name="Goodwin L."/>
            <person name="Pitluck S."/>
            <person name="Peters L."/>
            <person name="Mikhailova N."/>
            <person name="Teshima H."/>
            <person name="Detter J.C."/>
            <person name="Han C."/>
            <person name="Tapia R."/>
            <person name="Land M."/>
            <person name="Hauser L."/>
            <person name="Kyrpides N."/>
            <person name="Ivanova N."/>
            <person name="Pagani I."/>
            <person name="Mattes T."/>
            <person name="Holmes A."/>
            <person name="Rutledge P."/>
            <person name="Paulsen I."/>
            <person name="Coleman N."/>
            <person name="Woyke T."/>
        </authorList>
    </citation>
    <scope>NUCLEOTIDE SEQUENCE [LARGE SCALE GENOMIC DNA]</scope>
    <source>
        <strain evidence="3 4">NBB4</strain>
        <plasmid evidence="3 4">pMYCCH.01</plasmid>
    </source>
</reference>
<keyword evidence="4" id="KW-1185">Reference proteome</keyword>
<evidence type="ECO:0000313" key="3">
    <source>
        <dbReference type="EMBL" id="AFM20015.1"/>
    </source>
</evidence>
<dbReference type="PATRIC" id="fig|710421.3.peg.5323"/>
<keyword evidence="3" id="KW-0614">Plasmid</keyword>
<dbReference type="PANTHER" id="PTHR43130:SF3">
    <property type="entry name" value="HTH-TYPE TRANSCRIPTIONAL REGULATOR RV1931C"/>
    <property type="match status" value="1"/>
</dbReference>
<dbReference type="SUPFAM" id="SSF52317">
    <property type="entry name" value="Class I glutamine amidotransferase-like"/>
    <property type="match status" value="1"/>
</dbReference>
<geneLocation type="plasmid" evidence="3 4">
    <name>pMYCCH.01</name>
</geneLocation>
<dbReference type="AlphaFoldDB" id="I4BRV8"/>
<proteinExistence type="predicted"/>
<feature type="compositionally biased region" description="Low complexity" evidence="1">
    <location>
        <begin position="57"/>
        <end position="67"/>
    </location>
</feature>
<dbReference type="EMBL" id="CP003054">
    <property type="protein sequence ID" value="AFM20015.1"/>
    <property type="molecule type" value="Genomic_DNA"/>
</dbReference>
<gene>
    <name evidence="3" type="ordered locus">Mycch_5332</name>
</gene>
<dbReference type="PROSITE" id="PS01124">
    <property type="entry name" value="HTH_ARAC_FAMILY_2"/>
    <property type="match status" value="1"/>
</dbReference>
<dbReference type="Pfam" id="PF12833">
    <property type="entry name" value="HTH_18"/>
    <property type="match status" value="1"/>
</dbReference>
<dbReference type="PANTHER" id="PTHR43130">
    <property type="entry name" value="ARAC-FAMILY TRANSCRIPTIONAL REGULATOR"/>
    <property type="match status" value="1"/>
</dbReference>
<keyword evidence="3" id="KW-0238">DNA-binding</keyword>
<dbReference type="Pfam" id="PF01965">
    <property type="entry name" value="DJ-1_PfpI"/>
    <property type="match status" value="1"/>
</dbReference>
<dbReference type="HOGENOM" id="CLU_000445_59_0_11"/>
<dbReference type="InterPro" id="IPR018060">
    <property type="entry name" value="HTH_AraC"/>
</dbReference>
<evidence type="ECO:0000313" key="4">
    <source>
        <dbReference type="Proteomes" id="UP000006057"/>
    </source>
</evidence>
<accession>I4BRV8</accession>
<sequence>MHVAVLLTGGCVRFGSQHRVRCLGNGQQSARRSAAAATSLGNHAGWLRSTSPHRARAPASRGAAGFGRCRRSGRPRCGRQEPGSVNRRDRGVNRRDRGPAQRRATEFVTAAAERGVVVAGACTGTFFLAEAGVLNGRHATTSWRLGPAFRARYPLVDLDTRATLVHNSGVATAAAAFAHIDLALWLVRCRSLALAELVARYLLIGDRSSQATFAMPSVLASQSAEVAAFERWVRDHLTEPLSIREAAEAIGVSARTLQRRTMATMGLSPLAFANEVRLDEAAHLLRNTSLSTDAVAAAVGLCNASSLGQLVRQRRGSTLRTLRGEGVLRAGVARSED</sequence>
<feature type="compositionally biased region" description="Basic residues" evidence="1">
    <location>
        <begin position="68"/>
        <end position="77"/>
    </location>
</feature>
<evidence type="ECO:0000259" key="2">
    <source>
        <dbReference type="PROSITE" id="PS01124"/>
    </source>
</evidence>
<dbReference type="Gene3D" id="1.10.10.60">
    <property type="entry name" value="Homeodomain-like"/>
    <property type="match status" value="1"/>
</dbReference>
<dbReference type="KEGG" id="mcb:Mycch_5332"/>
<protein>
    <submittedName>
        <fullName evidence="3">Transcriptional regulator containing an amidase domain and an AraC-type DNA-binding HTH domain</fullName>
    </submittedName>
</protein>
<organism evidence="3 4">
    <name type="scientific">Mycolicibacterium chubuense (strain NBB4)</name>
    <name type="common">Mycobacterium chubuense</name>
    <dbReference type="NCBI Taxonomy" id="710421"/>
    <lineage>
        <taxon>Bacteria</taxon>
        <taxon>Bacillati</taxon>
        <taxon>Actinomycetota</taxon>
        <taxon>Actinomycetes</taxon>
        <taxon>Mycobacteriales</taxon>
        <taxon>Mycobacteriaceae</taxon>
        <taxon>Mycolicibacterium</taxon>
    </lineage>
</organism>
<dbReference type="Gene3D" id="3.40.50.880">
    <property type="match status" value="1"/>
</dbReference>
<dbReference type="Proteomes" id="UP000006057">
    <property type="component" value="Plasmid pMYCCH.01"/>
</dbReference>
<dbReference type="InterPro" id="IPR029062">
    <property type="entry name" value="Class_I_gatase-like"/>
</dbReference>
<dbReference type="InterPro" id="IPR052158">
    <property type="entry name" value="INH-QAR"/>
</dbReference>
<dbReference type="GO" id="GO:0003700">
    <property type="term" value="F:DNA-binding transcription factor activity"/>
    <property type="evidence" value="ECO:0007669"/>
    <property type="project" value="InterPro"/>
</dbReference>
<dbReference type="GO" id="GO:0043565">
    <property type="term" value="F:sequence-specific DNA binding"/>
    <property type="evidence" value="ECO:0007669"/>
    <property type="project" value="InterPro"/>
</dbReference>
<dbReference type="SMART" id="SM00342">
    <property type="entry name" value="HTH_ARAC"/>
    <property type="match status" value="1"/>
</dbReference>
<name>I4BRV8_MYCCN</name>
<feature type="compositionally biased region" description="Basic and acidic residues" evidence="1">
    <location>
        <begin position="86"/>
        <end position="104"/>
    </location>
</feature>
<feature type="domain" description="HTH araC/xylS-type" evidence="2">
    <location>
        <begin position="227"/>
        <end position="325"/>
    </location>
</feature>
<feature type="region of interest" description="Disordered" evidence="1">
    <location>
        <begin position="33"/>
        <end position="104"/>
    </location>
</feature>